<feature type="compositionally biased region" description="Basic and acidic residues" evidence="1">
    <location>
        <begin position="170"/>
        <end position="180"/>
    </location>
</feature>
<feature type="compositionally biased region" description="Polar residues" evidence="1">
    <location>
        <begin position="192"/>
        <end position="239"/>
    </location>
</feature>
<feature type="compositionally biased region" description="Polar residues" evidence="1">
    <location>
        <begin position="304"/>
        <end position="327"/>
    </location>
</feature>
<proteinExistence type="predicted"/>
<reference evidence="2" key="1">
    <citation type="submission" date="2021-06" db="EMBL/GenBank/DDBJ databases">
        <authorList>
            <person name="Kallberg Y."/>
            <person name="Tangrot J."/>
            <person name="Rosling A."/>
        </authorList>
    </citation>
    <scope>NUCLEOTIDE SEQUENCE</scope>
    <source>
        <strain evidence="2">AZ414A</strain>
    </source>
</reference>
<feature type="region of interest" description="Disordered" evidence="1">
    <location>
        <begin position="278"/>
        <end position="340"/>
    </location>
</feature>
<accession>A0A9N9C549</accession>
<organism evidence="2 3">
    <name type="scientific">Diversispora eburnea</name>
    <dbReference type="NCBI Taxonomy" id="1213867"/>
    <lineage>
        <taxon>Eukaryota</taxon>
        <taxon>Fungi</taxon>
        <taxon>Fungi incertae sedis</taxon>
        <taxon>Mucoromycota</taxon>
        <taxon>Glomeromycotina</taxon>
        <taxon>Glomeromycetes</taxon>
        <taxon>Diversisporales</taxon>
        <taxon>Diversisporaceae</taxon>
        <taxon>Diversispora</taxon>
    </lineage>
</organism>
<evidence type="ECO:0000256" key="1">
    <source>
        <dbReference type="SAM" id="MobiDB-lite"/>
    </source>
</evidence>
<evidence type="ECO:0000313" key="3">
    <source>
        <dbReference type="Proteomes" id="UP000789706"/>
    </source>
</evidence>
<dbReference type="EMBL" id="CAJVPK010001476">
    <property type="protein sequence ID" value="CAG8588072.1"/>
    <property type="molecule type" value="Genomic_DNA"/>
</dbReference>
<gene>
    <name evidence="2" type="ORF">DEBURN_LOCUS8907</name>
</gene>
<protein>
    <submittedName>
        <fullName evidence="2">1863_t:CDS:1</fullName>
    </submittedName>
</protein>
<feature type="region of interest" description="Disordered" evidence="1">
    <location>
        <begin position="127"/>
        <end position="252"/>
    </location>
</feature>
<name>A0A9N9C549_9GLOM</name>
<keyword evidence="3" id="KW-1185">Reference proteome</keyword>
<feature type="non-terminal residue" evidence="2">
    <location>
        <position position="447"/>
    </location>
</feature>
<dbReference type="Proteomes" id="UP000789706">
    <property type="component" value="Unassembled WGS sequence"/>
</dbReference>
<feature type="compositionally biased region" description="Low complexity" evidence="1">
    <location>
        <begin position="284"/>
        <end position="297"/>
    </location>
</feature>
<sequence>MSSEKYPGHKELTSYLSQYENKSFWGFLLCCRDAIVTTASTTSRRQDLDTSWCNHFLAEAKELLNPNDFNNLKNQVALERKRNNIEDYWINVIEEVKVKEDILVREAEEARIQGELSRLRHKLSEIQEKAKMQNSSNREMGEDSVNEEKSNHIILRSNGRASSADAPASKSDDDTREIRPKGAVLNDHQPPVNITSIETENSNDAPEQTNLHCDDTLATNISDNTSNSDVRQELSSQYPASPIRTESKSLEDKEMDIFHDSVYKERVSREIIQNIKEKKLRDQNLSSDNSSKPSNSSRDIKTVPSGNDQVSNSSCETKTISSGNDQTEISELEQDDGTDKNQIVEQGLIEELGISTEKQGLTTLGSPFGPNSAIDNTSSTEINTSENKGSAQYLSYLFKTAIKSRQQEILNWAYTEETGLDPWIKSETSEFPQIEKDVEKKTLFVPW</sequence>
<dbReference type="AlphaFoldDB" id="A0A9N9C549"/>
<evidence type="ECO:0000313" key="2">
    <source>
        <dbReference type="EMBL" id="CAG8588072.1"/>
    </source>
</evidence>
<comment type="caution">
    <text evidence="2">The sequence shown here is derived from an EMBL/GenBank/DDBJ whole genome shotgun (WGS) entry which is preliminary data.</text>
</comment>
<dbReference type="OrthoDB" id="2382575at2759"/>